<dbReference type="PANTHER" id="PTHR30330:SF3">
    <property type="entry name" value="TRANSCRIPTIONAL REGULATOR, LRP FAMILY"/>
    <property type="match status" value="1"/>
</dbReference>
<evidence type="ECO:0000256" key="3">
    <source>
        <dbReference type="ARBA" id="ARBA00022448"/>
    </source>
</evidence>
<feature type="transmembrane region" description="Helical" evidence="8">
    <location>
        <begin position="100"/>
        <end position="123"/>
    </location>
</feature>
<dbReference type="Pfam" id="PF01235">
    <property type="entry name" value="Na_Ala_symp"/>
    <property type="match status" value="1"/>
</dbReference>
<keyword evidence="7 8" id="KW-0472">Membrane</keyword>
<dbReference type="NCBIfam" id="TIGR00835">
    <property type="entry name" value="agcS"/>
    <property type="match status" value="1"/>
</dbReference>
<feature type="transmembrane region" description="Helical" evidence="8">
    <location>
        <begin position="74"/>
        <end position="94"/>
    </location>
</feature>
<evidence type="ECO:0000256" key="7">
    <source>
        <dbReference type="ARBA" id="ARBA00023136"/>
    </source>
</evidence>
<organism evidence="9 10">
    <name type="scientific">Candidatus Pullichristensenella stercorigallinarum</name>
    <dbReference type="NCBI Taxonomy" id="2840909"/>
    <lineage>
        <taxon>Bacteria</taxon>
        <taxon>Bacillati</taxon>
        <taxon>Bacillota</taxon>
        <taxon>Clostridia</taxon>
        <taxon>Candidatus Pullichristensenella</taxon>
    </lineage>
</organism>
<feature type="transmembrane region" description="Helical" evidence="8">
    <location>
        <begin position="252"/>
        <end position="275"/>
    </location>
</feature>
<protein>
    <submittedName>
        <fullName evidence="9">Sodium:alanine symporter family protein</fullName>
    </submittedName>
</protein>
<evidence type="ECO:0000313" key="10">
    <source>
        <dbReference type="Proteomes" id="UP000824260"/>
    </source>
</evidence>
<name>A0A9D1CVN1_9FIRM</name>
<evidence type="ECO:0000256" key="1">
    <source>
        <dbReference type="ARBA" id="ARBA00004651"/>
    </source>
</evidence>
<dbReference type="PROSITE" id="PS00873">
    <property type="entry name" value="NA_ALANINE_SYMP"/>
    <property type="match status" value="1"/>
</dbReference>
<dbReference type="Proteomes" id="UP000824260">
    <property type="component" value="Unassembled WGS sequence"/>
</dbReference>
<dbReference type="InterPro" id="IPR001463">
    <property type="entry name" value="Na/Ala_symport"/>
</dbReference>
<dbReference type="PANTHER" id="PTHR30330">
    <property type="entry name" value="AGSS FAMILY TRANSPORTER, SODIUM-ALANINE"/>
    <property type="match status" value="1"/>
</dbReference>
<proteinExistence type="inferred from homology"/>
<keyword evidence="5 8" id="KW-0812">Transmembrane</keyword>
<feature type="transmembrane region" description="Helical" evidence="8">
    <location>
        <begin position="433"/>
        <end position="454"/>
    </location>
</feature>
<feature type="transmembrane region" description="Helical" evidence="8">
    <location>
        <begin position="226"/>
        <end position="246"/>
    </location>
</feature>
<evidence type="ECO:0000256" key="6">
    <source>
        <dbReference type="ARBA" id="ARBA00022989"/>
    </source>
</evidence>
<evidence type="ECO:0000256" key="5">
    <source>
        <dbReference type="ARBA" id="ARBA00022692"/>
    </source>
</evidence>
<keyword evidence="3 8" id="KW-0813">Transport</keyword>
<keyword evidence="4 8" id="KW-1003">Cell membrane</keyword>
<feature type="transmembrane region" description="Helical" evidence="8">
    <location>
        <begin position="320"/>
        <end position="344"/>
    </location>
</feature>
<keyword evidence="8" id="KW-0769">Symport</keyword>
<comment type="similarity">
    <text evidence="2 8">Belongs to the alanine or glycine:cation symporter (AGCS) (TC 2.A.25) family.</text>
</comment>
<feature type="transmembrane region" description="Helical" evidence="8">
    <location>
        <begin position="150"/>
        <end position="169"/>
    </location>
</feature>
<feature type="transmembrane region" description="Helical" evidence="8">
    <location>
        <begin position="198"/>
        <end position="219"/>
    </location>
</feature>
<dbReference type="EMBL" id="DVFZ01000035">
    <property type="protein sequence ID" value="HIQ82177.1"/>
    <property type="molecule type" value="Genomic_DNA"/>
</dbReference>
<comment type="caution">
    <text evidence="9">The sequence shown here is derived from an EMBL/GenBank/DDBJ whole genome shotgun (WGS) entry which is preliminary data.</text>
</comment>
<evidence type="ECO:0000313" key="9">
    <source>
        <dbReference type="EMBL" id="HIQ82177.1"/>
    </source>
</evidence>
<gene>
    <name evidence="9" type="ORF">IAA52_03660</name>
</gene>
<dbReference type="AlphaFoldDB" id="A0A9D1CVN1"/>
<evidence type="ECO:0000256" key="4">
    <source>
        <dbReference type="ARBA" id="ARBA00022475"/>
    </source>
</evidence>
<dbReference type="GO" id="GO:0005886">
    <property type="term" value="C:plasma membrane"/>
    <property type="evidence" value="ECO:0007669"/>
    <property type="project" value="UniProtKB-SubCell"/>
</dbReference>
<reference evidence="9" key="1">
    <citation type="submission" date="2020-10" db="EMBL/GenBank/DDBJ databases">
        <authorList>
            <person name="Gilroy R."/>
        </authorList>
    </citation>
    <scope>NUCLEOTIDE SEQUENCE</scope>
    <source>
        <strain evidence="9">ChiSjej6B24-2974</strain>
    </source>
</reference>
<feature type="transmembrane region" description="Helical" evidence="8">
    <location>
        <begin position="364"/>
        <end position="388"/>
    </location>
</feature>
<feature type="transmembrane region" description="Helical" evidence="8">
    <location>
        <begin position="408"/>
        <end position="427"/>
    </location>
</feature>
<dbReference type="GO" id="GO:0005283">
    <property type="term" value="F:amino acid:sodium symporter activity"/>
    <property type="evidence" value="ECO:0007669"/>
    <property type="project" value="InterPro"/>
</dbReference>
<dbReference type="PRINTS" id="PR00175">
    <property type="entry name" value="NAALASMPORT"/>
</dbReference>
<accession>A0A9D1CVN1</accession>
<reference evidence="9" key="2">
    <citation type="journal article" date="2021" name="PeerJ">
        <title>Extensive microbial diversity within the chicken gut microbiome revealed by metagenomics and culture.</title>
        <authorList>
            <person name="Gilroy R."/>
            <person name="Ravi A."/>
            <person name="Getino M."/>
            <person name="Pursley I."/>
            <person name="Horton D.L."/>
            <person name="Alikhan N.F."/>
            <person name="Baker D."/>
            <person name="Gharbi K."/>
            <person name="Hall N."/>
            <person name="Watson M."/>
            <person name="Adriaenssens E.M."/>
            <person name="Foster-Nyarko E."/>
            <person name="Jarju S."/>
            <person name="Secka A."/>
            <person name="Antonio M."/>
            <person name="Oren A."/>
            <person name="Chaudhuri R.R."/>
            <person name="La Ragione R."/>
            <person name="Hildebrand F."/>
            <person name="Pallen M.J."/>
        </authorList>
    </citation>
    <scope>NUCLEOTIDE SEQUENCE</scope>
    <source>
        <strain evidence="9">ChiSjej6B24-2974</strain>
    </source>
</reference>
<sequence>MDGLLRINAWLSGVVWGWPMLLLLIAAGVLFSVRTRFVQVRRFGEMLRLSLGALAGRKAAKPGEVTPLQAMTTALAATVGTGNIAGVAGAIALGGPGAVFWMWISALLGMATKYAEVALAVHFRERAPDGSFRGGPMYYIRALGRGFKPLAGAFALLGALAAFGIGNMVQANTAAEAVSFAVTALCPAAAGMEQPLRLTAGILAALAAGLALMGGAARIGRVTERLVPFMSALYALAALVVVLLNLPAAGRALVDIVASAFTPTAALGGAAGMGIQRALQCGMERGMFSHEAGMGSAPIAHAGAQGADPDRQGLLGIFEVFADTIVICTLTALAILASGVSVPYGGVAGAELVIAAFGTAFGDGLAALMTAVCLALFALSTILSWSLYGECCFAYLTGGRLTALYRAAFTGAVVLGAAMRLDVVWALSSTLNGLMAVPNLIALFPLSGVVAQISRGGLAKAGRKSEALPRLV</sequence>
<keyword evidence="6 8" id="KW-1133">Transmembrane helix</keyword>
<comment type="subcellular location">
    <subcellularLocation>
        <location evidence="1 8">Cell membrane</location>
        <topology evidence="1 8">Multi-pass membrane protein</topology>
    </subcellularLocation>
</comment>
<feature type="transmembrane region" description="Helical" evidence="8">
    <location>
        <begin position="15"/>
        <end position="33"/>
    </location>
</feature>
<evidence type="ECO:0000256" key="2">
    <source>
        <dbReference type="ARBA" id="ARBA00009261"/>
    </source>
</evidence>
<evidence type="ECO:0000256" key="8">
    <source>
        <dbReference type="RuleBase" id="RU363064"/>
    </source>
</evidence>